<comment type="caution">
    <text evidence="6">The sequence shown here is derived from an EMBL/GenBank/DDBJ whole genome shotgun (WGS) entry which is preliminary data.</text>
</comment>
<dbReference type="InterPro" id="IPR056300">
    <property type="entry name" value="SusG-like_C"/>
</dbReference>
<dbReference type="Gene3D" id="3.90.400.10">
    <property type="entry name" value="Oligo-1,6-glucosidase, Domain 2"/>
    <property type="match status" value="1"/>
</dbReference>
<evidence type="ECO:0000259" key="5">
    <source>
        <dbReference type="SMART" id="SM00642"/>
    </source>
</evidence>
<feature type="region of interest" description="Disordered" evidence="4">
    <location>
        <begin position="386"/>
        <end position="408"/>
    </location>
</feature>
<dbReference type="STRING" id="1291764.GCA_001311235_00441"/>
<evidence type="ECO:0000256" key="4">
    <source>
        <dbReference type="SAM" id="MobiDB-lite"/>
    </source>
</evidence>
<dbReference type="Gene3D" id="3.20.20.80">
    <property type="entry name" value="Glycosidases"/>
    <property type="match status" value="1"/>
</dbReference>
<evidence type="ECO:0000256" key="1">
    <source>
        <dbReference type="ARBA" id="ARBA00008061"/>
    </source>
</evidence>
<dbReference type="Proteomes" id="UP000218181">
    <property type="component" value="Unassembled WGS sequence"/>
</dbReference>
<comment type="similarity">
    <text evidence="1">Belongs to the glycosyl hydrolase 13 family.</text>
</comment>
<evidence type="ECO:0000256" key="3">
    <source>
        <dbReference type="ARBA" id="ARBA00023295"/>
    </source>
</evidence>
<dbReference type="CDD" id="cd11316">
    <property type="entry name" value="AmyAc_bac2_AmyA"/>
    <property type="match status" value="1"/>
</dbReference>
<feature type="domain" description="Glycosyl hydrolase family 13 catalytic" evidence="5">
    <location>
        <begin position="43"/>
        <end position="398"/>
    </location>
</feature>
<dbReference type="InterPro" id="IPR045857">
    <property type="entry name" value="O16G_dom_2"/>
</dbReference>
<evidence type="ECO:0000313" key="7">
    <source>
        <dbReference type="Proteomes" id="UP000218181"/>
    </source>
</evidence>
<keyword evidence="3" id="KW-0326">Glycosidase</keyword>
<dbReference type="InterPro" id="IPR006047">
    <property type="entry name" value="GH13_cat_dom"/>
</dbReference>
<dbReference type="Pfam" id="PF23915">
    <property type="entry name" value="SusG_C"/>
    <property type="match status" value="1"/>
</dbReference>
<reference evidence="6 7" key="1">
    <citation type="submission" date="2014-12" db="EMBL/GenBank/DDBJ databases">
        <title>Draft genome sequences of 10 type strains of Lactococcus.</title>
        <authorList>
            <person name="Sun Z."/>
            <person name="Zhong Z."/>
            <person name="Liu W."/>
            <person name="Zhang W."/>
            <person name="Zhang H."/>
        </authorList>
    </citation>
    <scope>NUCLEOTIDE SEQUENCE [LARGE SCALE GENOMIC DNA]</scope>
    <source>
        <strain evidence="6 7">JCM 16395</strain>
    </source>
</reference>
<dbReference type="SUPFAM" id="SSF51445">
    <property type="entry name" value="(Trans)glycosidases"/>
    <property type="match status" value="1"/>
</dbReference>
<dbReference type="GO" id="GO:0009313">
    <property type="term" value="P:oligosaccharide catabolic process"/>
    <property type="evidence" value="ECO:0007669"/>
    <property type="project" value="TreeGrafter"/>
</dbReference>
<dbReference type="InterPro" id="IPR017853">
    <property type="entry name" value="GH"/>
</dbReference>
<keyword evidence="2" id="KW-0378">Hydrolase</keyword>
<gene>
    <name evidence="6" type="ORF">RT41_GL000120</name>
</gene>
<dbReference type="PANTHER" id="PTHR10357:SF179">
    <property type="entry name" value="NEUTRAL AND BASIC AMINO ACID TRANSPORT PROTEIN RBAT"/>
    <property type="match status" value="1"/>
</dbReference>
<dbReference type="EMBL" id="JXJU01000001">
    <property type="protein sequence ID" value="PCS01356.1"/>
    <property type="molecule type" value="Genomic_DNA"/>
</dbReference>
<keyword evidence="7" id="KW-1185">Reference proteome</keyword>
<name>A0A2A5RPK8_9LACT</name>
<sequence>MIGVSLITIGLLSACSISTKSVNNTKKTEIAQVDKSLFRNYYEIFPGSFADSNGDGVGDLNGITSHLDYLNSGNPNSTNDLKINGIWLTPIYPSPSYHGYDVTNYEAINPKMGTMSDFENLIAQAKKRGISVILDLPFNDTSVEHPWFKKALVGDKKYMAYYNWSDTAKQGYALASNGKYYEAEFDKGMPDLNLANPDVKAELAKITKFWLDKGVSGFRLDAVYYYFQNDDQKTTAFTKWLVNTIKSQNHKAYVVGEVYSDSLDIDSIYHSGIDSLFNFPLSLNQSSSQLNSALILSNGNLFAEQVTSWDSEIHSDNATAIDAPFLSNHDQNRSAGLLPSLNNKKMAASAYLLLPGNPFIYYGEEIGMTGDGIDQNKRLPMQWAANGEDSPKAPVGATEQSQTDGGSVAVQEKNPNSLLNWYKKVLRLKAKYPEIASSRITNVEEDNTDLSVINYGNTLTIINNFSSNQTQTIQLPKGVVGMKLADQLVVTSGQVILKDGKLTLPAYSTAILRK</sequence>
<evidence type="ECO:0000313" key="6">
    <source>
        <dbReference type="EMBL" id="PCS01356.1"/>
    </source>
</evidence>
<dbReference type="SMART" id="SM00642">
    <property type="entry name" value="Aamy"/>
    <property type="match status" value="1"/>
</dbReference>
<evidence type="ECO:0000256" key="2">
    <source>
        <dbReference type="ARBA" id="ARBA00022801"/>
    </source>
</evidence>
<dbReference type="AlphaFoldDB" id="A0A2A5RPK8"/>
<dbReference type="PANTHER" id="PTHR10357">
    <property type="entry name" value="ALPHA-AMYLASE FAMILY MEMBER"/>
    <property type="match status" value="1"/>
</dbReference>
<organism evidence="6 7">
    <name type="scientific">Lactococcus fujiensis JCM 16395</name>
    <dbReference type="NCBI Taxonomy" id="1291764"/>
    <lineage>
        <taxon>Bacteria</taxon>
        <taxon>Bacillati</taxon>
        <taxon>Bacillota</taxon>
        <taxon>Bacilli</taxon>
        <taxon>Lactobacillales</taxon>
        <taxon>Streptococcaceae</taxon>
        <taxon>Lactococcus</taxon>
    </lineage>
</organism>
<proteinExistence type="inferred from homology"/>
<dbReference type="GO" id="GO:0004556">
    <property type="term" value="F:alpha-amylase activity"/>
    <property type="evidence" value="ECO:0007669"/>
    <property type="project" value="TreeGrafter"/>
</dbReference>
<accession>A0A2A5RPK8</accession>
<dbReference type="Pfam" id="PF00128">
    <property type="entry name" value="Alpha-amylase"/>
    <property type="match status" value="1"/>
</dbReference>
<protein>
    <submittedName>
        <fullName evidence="6">Alpha-amylase</fullName>
    </submittedName>
</protein>